<dbReference type="PANTHER" id="PTHR45786:SF74">
    <property type="entry name" value="ATP-DEPENDENT DNA HELICASE"/>
    <property type="match status" value="1"/>
</dbReference>
<dbReference type="STRING" id="4795.A0A225WSE1"/>
<name>A0A225WSE1_9STRA</name>
<keyword evidence="2" id="KW-0378">Hydrolase</keyword>
<keyword evidence="3" id="KW-1185">Reference proteome</keyword>
<feature type="domain" description="Helitron helicase-like" evidence="1">
    <location>
        <begin position="66"/>
        <end position="129"/>
    </location>
</feature>
<dbReference type="OrthoDB" id="116564at2759"/>
<dbReference type="GO" id="GO:0004386">
    <property type="term" value="F:helicase activity"/>
    <property type="evidence" value="ECO:0007669"/>
    <property type="project" value="UniProtKB-KW"/>
</dbReference>
<dbReference type="Pfam" id="PF14214">
    <property type="entry name" value="Helitron_like_N"/>
    <property type="match status" value="1"/>
</dbReference>
<organism evidence="2 3">
    <name type="scientific">Phytophthora megakarya</name>
    <dbReference type="NCBI Taxonomy" id="4795"/>
    <lineage>
        <taxon>Eukaryota</taxon>
        <taxon>Sar</taxon>
        <taxon>Stramenopiles</taxon>
        <taxon>Oomycota</taxon>
        <taxon>Peronosporomycetes</taxon>
        <taxon>Peronosporales</taxon>
        <taxon>Peronosporaceae</taxon>
        <taxon>Phytophthora</taxon>
    </lineage>
</organism>
<dbReference type="EMBL" id="NBNE01000312">
    <property type="protein sequence ID" value="OWZ20555.1"/>
    <property type="molecule type" value="Genomic_DNA"/>
</dbReference>
<dbReference type="InterPro" id="IPR025476">
    <property type="entry name" value="Helitron_helicase-like"/>
</dbReference>
<comment type="caution">
    <text evidence="2">The sequence shown here is derived from an EMBL/GenBank/DDBJ whole genome shotgun (WGS) entry which is preliminary data.</text>
</comment>
<protein>
    <submittedName>
        <fullName evidence="2">Helitron helicase</fullName>
    </submittedName>
</protein>
<dbReference type="AlphaFoldDB" id="A0A225WSE1"/>
<dbReference type="PANTHER" id="PTHR45786">
    <property type="entry name" value="DNA BINDING PROTEIN-LIKE"/>
    <property type="match status" value="1"/>
</dbReference>
<sequence>MVSEVVGIIIDRGLERIFETRASYDPMQYPLLFPYGEPGWALDLTYAVTSDDPNIGSISLWECESYLPQDRTNSYSLILKASRQTQQYCVDQWAKCEQSRLRYVEKNQLLYRLETLQGLTDALRNESSDVHRVAVN</sequence>
<evidence type="ECO:0000259" key="1">
    <source>
        <dbReference type="Pfam" id="PF14214"/>
    </source>
</evidence>
<evidence type="ECO:0000313" key="2">
    <source>
        <dbReference type="EMBL" id="OWZ20555.1"/>
    </source>
</evidence>
<keyword evidence="2" id="KW-0067">ATP-binding</keyword>
<keyword evidence="2" id="KW-0347">Helicase</keyword>
<reference evidence="3" key="1">
    <citation type="submission" date="2017-03" db="EMBL/GenBank/DDBJ databases">
        <title>Phytopthora megakarya and P. palmivora, two closely related causual agents of cacao black pod achieved similar genome size and gene model numbers by different mechanisms.</title>
        <authorList>
            <person name="Ali S."/>
            <person name="Shao J."/>
            <person name="Larry D.J."/>
            <person name="Kronmiller B."/>
            <person name="Shen D."/>
            <person name="Strem M.D."/>
            <person name="Melnick R.L."/>
            <person name="Guiltinan M.J."/>
            <person name="Tyler B.M."/>
            <person name="Meinhardt L.W."/>
            <person name="Bailey B.A."/>
        </authorList>
    </citation>
    <scope>NUCLEOTIDE SEQUENCE [LARGE SCALE GENOMIC DNA]</scope>
    <source>
        <strain evidence="3">zdho120</strain>
    </source>
</reference>
<dbReference type="Proteomes" id="UP000198211">
    <property type="component" value="Unassembled WGS sequence"/>
</dbReference>
<gene>
    <name evidence="2" type="ORF">PHMEG_0005017</name>
</gene>
<keyword evidence="2" id="KW-0547">Nucleotide-binding</keyword>
<accession>A0A225WSE1</accession>
<proteinExistence type="predicted"/>
<evidence type="ECO:0000313" key="3">
    <source>
        <dbReference type="Proteomes" id="UP000198211"/>
    </source>
</evidence>